<name>A0A2P2QAF1_RHIMU</name>
<protein>
    <submittedName>
        <fullName evidence="1">Uncharacterized protein</fullName>
    </submittedName>
</protein>
<dbReference type="EMBL" id="GGEC01083498">
    <property type="protein sequence ID" value="MBX63982.1"/>
    <property type="molecule type" value="Transcribed_RNA"/>
</dbReference>
<proteinExistence type="predicted"/>
<reference evidence="1" key="1">
    <citation type="submission" date="2018-02" db="EMBL/GenBank/DDBJ databases">
        <title>Rhizophora mucronata_Transcriptome.</title>
        <authorList>
            <person name="Meera S.P."/>
            <person name="Sreeshan A."/>
            <person name="Augustine A."/>
        </authorList>
    </citation>
    <scope>NUCLEOTIDE SEQUENCE</scope>
    <source>
        <tissue evidence="1">Leaf</tissue>
    </source>
</reference>
<accession>A0A2P2QAF1</accession>
<dbReference type="AlphaFoldDB" id="A0A2P2QAF1"/>
<organism evidence="1">
    <name type="scientific">Rhizophora mucronata</name>
    <name type="common">Asiatic mangrove</name>
    <dbReference type="NCBI Taxonomy" id="61149"/>
    <lineage>
        <taxon>Eukaryota</taxon>
        <taxon>Viridiplantae</taxon>
        <taxon>Streptophyta</taxon>
        <taxon>Embryophyta</taxon>
        <taxon>Tracheophyta</taxon>
        <taxon>Spermatophyta</taxon>
        <taxon>Magnoliopsida</taxon>
        <taxon>eudicotyledons</taxon>
        <taxon>Gunneridae</taxon>
        <taxon>Pentapetalae</taxon>
        <taxon>rosids</taxon>
        <taxon>fabids</taxon>
        <taxon>Malpighiales</taxon>
        <taxon>Rhizophoraceae</taxon>
        <taxon>Rhizophora</taxon>
    </lineage>
</organism>
<evidence type="ECO:0000313" key="1">
    <source>
        <dbReference type="EMBL" id="MBX63982.1"/>
    </source>
</evidence>
<sequence>MDQMRFGLITRKNIVWSCKQLWILTQGSEM</sequence>